<dbReference type="InterPro" id="IPR045099">
    <property type="entry name" value="PITH1-like"/>
</dbReference>
<organism evidence="3 4">
    <name type="scientific">Coccomyxa viridis</name>
    <dbReference type="NCBI Taxonomy" id="1274662"/>
    <lineage>
        <taxon>Eukaryota</taxon>
        <taxon>Viridiplantae</taxon>
        <taxon>Chlorophyta</taxon>
        <taxon>core chlorophytes</taxon>
        <taxon>Trebouxiophyceae</taxon>
        <taxon>Trebouxiophyceae incertae sedis</taxon>
        <taxon>Coccomyxaceae</taxon>
        <taxon>Coccomyxa</taxon>
    </lineage>
</organism>
<dbReference type="InterPro" id="IPR008979">
    <property type="entry name" value="Galactose-bd-like_sf"/>
</dbReference>
<proteinExistence type="inferred from homology"/>
<evidence type="ECO:0000259" key="2">
    <source>
        <dbReference type="PROSITE" id="PS51532"/>
    </source>
</evidence>
<name>A0ABP1GDA8_9CHLO</name>
<comment type="similarity">
    <text evidence="1">Belongs to the PITHD1 family.</text>
</comment>
<evidence type="ECO:0000256" key="1">
    <source>
        <dbReference type="ARBA" id="ARBA00025788"/>
    </source>
</evidence>
<dbReference type="PANTHER" id="PTHR12175">
    <property type="entry name" value="AD039 HT014 THIOREDOXIN FAMILY TRP26"/>
    <property type="match status" value="1"/>
</dbReference>
<sequence length="168" mass="18927">MTDLLDMIDWSCVECLNQNPSHSLNNALKQGYREDENLFLESDTDEQLLIHIPFNQAVRLSSWAIKSSGSKPHAPRKVKLFINRPSLGFSEAADFPAAQEFELSEADLEGNLLQLKLVKFNNVNKLSIFIEDNQGEEDVTRIQKLVLYGSGGQTMNMNEIKKVGEEQG</sequence>
<dbReference type="Gene3D" id="2.60.120.470">
    <property type="entry name" value="PITH domain"/>
    <property type="match status" value="1"/>
</dbReference>
<comment type="caution">
    <text evidence="3">The sequence shown here is derived from an EMBL/GenBank/DDBJ whole genome shotgun (WGS) entry which is preliminary data.</text>
</comment>
<dbReference type="InterPro" id="IPR010400">
    <property type="entry name" value="PITH_dom"/>
</dbReference>
<protein>
    <submittedName>
        <fullName evidence="3">G11272 protein</fullName>
    </submittedName>
</protein>
<dbReference type="SUPFAM" id="SSF49785">
    <property type="entry name" value="Galactose-binding domain-like"/>
    <property type="match status" value="1"/>
</dbReference>
<dbReference type="Pfam" id="PF06201">
    <property type="entry name" value="PITH"/>
    <property type="match status" value="1"/>
</dbReference>
<dbReference type="InterPro" id="IPR037047">
    <property type="entry name" value="PITH_dom_sf"/>
</dbReference>
<gene>
    <name evidence="3" type="primary">g11272</name>
    <name evidence="3" type="ORF">VP750_LOCUS10094</name>
</gene>
<reference evidence="3 4" key="1">
    <citation type="submission" date="2024-06" db="EMBL/GenBank/DDBJ databases">
        <authorList>
            <person name="Kraege A."/>
            <person name="Thomma B."/>
        </authorList>
    </citation>
    <scope>NUCLEOTIDE SEQUENCE [LARGE SCALE GENOMIC DNA]</scope>
</reference>
<dbReference type="PROSITE" id="PS51532">
    <property type="entry name" value="PITH"/>
    <property type="match status" value="1"/>
</dbReference>
<evidence type="ECO:0000313" key="4">
    <source>
        <dbReference type="Proteomes" id="UP001497392"/>
    </source>
</evidence>
<feature type="domain" description="PITH" evidence="2">
    <location>
        <begin position="1"/>
        <end position="167"/>
    </location>
</feature>
<evidence type="ECO:0000313" key="3">
    <source>
        <dbReference type="EMBL" id="CAL5228188.1"/>
    </source>
</evidence>
<dbReference type="Proteomes" id="UP001497392">
    <property type="component" value="Unassembled WGS sequence"/>
</dbReference>
<accession>A0ABP1GDA8</accession>
<dbReference type="EMBL" id="CAXHTA020000018">
    <property type="protein sequence ID" value="CAL5228188.1"/>
    <property type="molecule type" value="Genomic_DNA"/>
</dbReference>
<dbReference type="PANTHER" id="PTHR12175:SF5">
    <property type="entry name" value="OS03G0795500 PROTEIN"/>
    <property type="match status" value="1"/>
</dbReference>
<keyword evidence="4" id="KW-1185">Reference proteome</keyword>